<sequence length="166" mass="17266">MYPDPRGRQPGYTAPPVYVVVPAPPPAPAPRRWSRRALILGLTAAVVFCGGGAGTAAYLVTRAGSDAIEDINAELNAVKTDVRVTGCTLRRSQFVPSVEVAWKATNSGKRPRTYTPTFDVAAPDGTRLGQGIGVATGVDPGRTVTSTTTVLVGKDVKGKVTCTVGD</sequence>
<keyword evidence="1" id="KW-0472">Membrane</keyword>
<keyword evidence="3" id="KW-1185">Reference proteome</keyword>
<evidence type="ECO:0000256" key="1">
    <source>
        <dbReference type="SAM" id="Phobius"/>
    </source>
</evidence>
<protein>
    <recommendedName>
        <fullName evidence="4">Ig-like domain-containing protein</fullName>
    </recommendedName>
</protein>
<keyword evidence="1" id="KW-1133">Transmembrane helix</keyword>
<organism evidence="2 3">
    <name type="scientific">Luedemannella flava</name>
    <dbReference type="NCBI Taxonomy" id="349316"/>
    <lineage>
        <taxon>Bacteria</taxon>
        <taxon>Bacillati</taxon>
        <taxon>Actinomycetota</taxon>
        <taxon>Actinomycetes</taxon>
        <taxon>Micromonosporales</taxon>
        <taxon>Micromonosporaceae</taxon>
        <taxon>Luedemannella</taxon>
    </lineage>
</organism>
<evidence type="ECO:0000313" key="2">
    <source>
        <dbReference type="EMBL" id="GAA1817039.1"/>
    </source>
</evidence>
<proteinExistence type="predicted"/>
<reference evidence="2 3" key="1">
    <citation type="journal article" date="2019" name="Int. J. Syst. Evol. Microbiol.">
        <title>The Global Catalogue of Microorganisms (GCM) 10K type strain sequencing project: providing services to taxonomists for standard genome sequencing and annotation.</title>
        <authorList>
            <consortium name="The Broad Institute Genomics Platform"/>
            <consortium name="The Broad Institute Genome Sequencing Center for Infectious Disease"/>
            <person name="Wu L."/>
            <person name="Ma J."/>
        </authorList>
    </citation>
    <scope>NUCLEOTIDE SEQUENCE [LARGE SCALE GENOMIC DNA]</scope>
    <source>
        <strain evidence="2 3">JCM 13250</strain>
    </source>
</reference>
<name>A0ABN2MAD1_9ACTN</name>
<accession>A0ABN2MAD1</accession>
<dbReference type="EMBL" id="BAAALT010000147">
    <property type="protein sequence ID" value="GAA1817039.1"/>
    <property type="molecule type" value="Genomic_DNA"/>
</dbReference>
<dbReference type="Proteomes" id="UP001500218">
    <property type="component" value="Unassembled WGS sequence"/>
</dbReference>
<comment type="caution">
    <text evidence="2">The sequence shown here is derived from an EMBL/GenBank/DDBJ whole genome shotgun (WGS) entry which is preliminary data.</text>
</comment>
<feature type="transmembrane region" description="Helical" evidence="1">
    <location>
        <begin position="37"/>
        <end position="60"/>
    </location>
</feature>
<evidence type="ECO:0008006" key="4">
    <source>
        <dbReference type="Google" id="ProtNLM"/>
    </source>
</evidence>
<dbReference type="RefSeq" id="WP_344134971.1">
    <property type="nucleotide sequence ID" value="NZ_BAAALT010000147.1"/>
</dbReference>
<keyword evidence="1" id="KW-0812">Transmembrane</keyword>
<gene>
    <name evidence="2" type="ORF">GCM10009682_42310</name>
</gene>
<evidence type="ECO:0000313" key="3">
    <source>
        <dbReference type="Proteomes" id="UP001500218"/>
    </source>
</evidence>